<name>A0A915I095_ROMCU</name>
<keyword evidence="2" id="KW-1185">Reference proteome</keyword>
<reference evidence="3" key="1">
    <citation type="submission" date="2022-11" db="UniProtKB">
        <authorList>
            <consortium name="WormBaseParasite"/>
        </authorList>
    </citation>
    <scope>IDENTIFICATION</scope>
</reference>
<proteinExistence type="predicted"/>
<protein>
    <submittedName>
        <fullName evidence="3">Uncharacterized protein</fullName>
    </submittedName>
</protein>
<feature type="compositionally biased region" description="Basic and acidic residues" evidence="1">
    <location>
        <begin position="1"/>
        <end position="25"/>
    </location>
</feature>
<dbReference type="Proteomes" id="UP000887565">
    <property type="component" value="Unplaced"/>
</dbReference>
<evidence type="ECO:0000313" key="3">
    <source>
        <dbReference type="WBParaSite" id="nRc.2.0.1.t07248-RA"/>
    </source>
</evidence>
<sequence length="68" mass="7406">MDKFIHREFHSPHEQCHQQLRKEKCGEEDDDGVSLAEKRTAPASAPILANLASVTDSLADNSSSGSVL</sequence>
<feature type="region of interest" description="Disordered" evidence="1">
    <location>
        <begin position="1"/>
        <end position="34"/>
    </location>
</feature>
<evidence type="ECO:0000313" key="2">
    <source>
        <dbReference type="Proteomes" id="UP000887565"/>
    </source>
</evidence>
<dbReference type="AlphaFoldDB" id="A0A915I095"/>
<accession>A0A915I095</accession>
<organism evidence="2 3">
    <name type="scientific">Romanomermis culicivorax</name>
    <name type="common">Nematode worm</name>
    <dbReference type="NCBI Taxonomy" id="13658"/>
    <lineage>
        <taxon>Eukaryota</taxon>
        <taxon>Metazoa</taxon>
        <taxon>Ecdysozoa</taxon>
        <taxon>Nematoda</taxon>
        <taxon>Enoplea</taxon>
        <taxon>Dorylaimia</taxon>
        <taxon>Mermithida</taxon>
        <taxon>Mermithoidea</taxon>
        <taxon>Mermithidae</taxon>
        <taxon>Romanomermis</taxon>
    </lineage>
</organism>
<dbReference type="WBParaSite" id="nRc.2.0.1.t07248-RA">
    <property type="protein sequence ID" value="nRc.2.0.1.t07248-RA"/>
    <property type="gene ID" value="nRc.2.0.1.g07248"/>
</dbReference>
<evidence type="ECO:0000256" key="1">
    <source>
        <dbReference type="SAM" id="MobiDB-lite"/>
    </source>
</evidence>